<dbReference type="GO" id="GO:0005524">
    <property type="term" value="F:ATP binding"/>
    <property type="evidence" value="ECO:0007669"/>
    <property type="project" value="UniProtKB-KW"/>
</dbReference>
<dbReference type="InterPro" id="IPR018485">
    <property type="entry name" value="FGGY_C"/>
</dbReference>
<keyword evidence="4 7" id="KW-0418">Kinase</keyword>
<evidence type="ECO:0000313" key="11">
    <source>
        <dbReference type="Proteomes" id="UP000434582"/>
    </source>
</evidence>
<protein>
    <recommendedName>
        <fullName evidence="6">ATP:glycerol 3-phosphotransferase</fullName>
    </recommendedName>
</protein>
<dbReference type="PANTHER" id="PTHR10196:SF69">
    <property type="entry name" value="GLYCEROL KINASE"/>
    <property type="match status" value="1"/>
</dbReference>
<keyword evidence="3" id="KW-0547">Nucleotide-binding</keyword>
<name>A0A7X2D2G6_9PROT</name>
<evidence type="ECO:0000256" key="3">
    <source>
        <dbReference type="ARBA" id="ARBA00022741"/>
    </source>
</evidence>
<dbReference type="InterPro" id="IPR000577">
    <property type="entry name" value="Carb_kinase_FGGY"/>
</dbReference>
<dbReference type="PANTHER" id="PTHR10196">
    <property type="entry name" value="SUGAR KINASE"/>
    <property type="match status" value="1"/>
</dbReference>
<proteinExistence type="inferred from homology"/>
<dbReference type="PIRSF" id="PIRSF000538">
    <property type="entry name" value="GlpK"/>
    <property type="match status" value="1"/>
</dbReference>
<evidence type="ECO:0000256" key="4">
    <source>
        <dbReference type="ARBA" id="ARBA00022777"/>
    </source>
</evidence>
<dbReference type="GO" id="GO:0004370">
    <property type="term" value="F:glycerol kinase activity"/>
    <property type="evidence" value="ECO:0007669"/>
    <property type="project" value="TreeGrafter"/>
</dbReference>
<dbReference type="InterPro" id="IPR018483">
    <property type="entry name" value="Carb_kinase_FGGY_CS"/>
</dbReference>
<sequence length="477" mass="50553">MSDPAAAVLAIDQGTTSTRGLRLAADGSATVRHAVTHAQHYPKPDWVEHDPADLLRSIDACLEAAGPVRAVALDNQGESCLAWDAETLEPLSPVVVWQDSRTQSVVDALKRDGAEAEVMRRSGLPLDSYFSASKLAWLYQTVPDAARLHARGRLRLGTTDAFFLHRLTGRCVTDATTASRTSLMNIETLAWDPDLCRLFGVPLEALPPIVPTTGDFGTLMTEHGPVPVVTSIVDQQAALYGHGCRVAGDAKITFGTGAFALMVTGDSPLRAPERGLSPTVAWHRDGEAPQYAIDGAVFCASAAVNWARDLGLFRSFDEINAFEGPSAVERGLVFVPALTGLACPHWVRKARGAWLGLSLETTAADMVRAVLEGVAFRAAEVLEAMGSLRPTGDTVSVDGGLTANPYFVQFLACALDRRIVVPAGAEVTALGAARLAAEHVGLTIPARDTPVMVEPPAIPGSGGVRFQKAVSIVADWP</sequence>
<dbReference type="Proteomes" id="UP000434582">
    <property type="component" value="Unassembled WGS sequence"/>
</dbReference>
<dbReference type="OrthoDB" id="9805576at2"/>
<dbReference type="AlphaFoldDB" id="A0A7X2D2G6"/>
<evidence type="ECO:0000256" key="5">
    <source>
        <dbReference type="ARBA" id="ARBA00022840"/>
    </source>
</evidence>
<gene>
    <name evidence="10" type="ORF">GHC57_04390</name>
</gene>
<evidence type="ECO:0000256" key="7">
    <source>
        <dbReference type="RuleBase" id="RU003733"/>
    </source>
</evidence>
<reference evidence="10 11" key="1">
    <citation type="submission" date="2019-10" db="EMBL/GenBank/DDBJ databases">
        <title>Draft whole-genome sequence of the purple nonsulfur photosynthetic bacterium Roseospira navarrensis DSM 15114.</title>
        <authorList>
            <person name="Kyndt J.A."/>
            <person name="Meyer T.E."/>
        </authorList>
    </citation>
    <scope>NUCLEOTIDE SEQUENCE [LARGE SCALE GENOMIC DNA]</scope>
    <source>
        <strain evidence="10 11">DSM 15114</strain>
    </source>
</reference>
<dbReference type="GO" id="GO:0019563">
    <property type="term" value="P:glycerol catabolic process"/>
    <property type="evidence" value="ECO:0007669"/>
    <property type="project" value="TreeGrafter"/>
</dbReference>
<comment type="caution">
    <text evidence="10">The sequence shown here is derived from an EMBL/GenBank/DDBJ whole genome shotgun (WGS) entry which is preliminary data.</text>
</comment>
<keyword evidence="2 7" id="KW-0808">Transferase</keyword>
<dbReference type="EMBL" id="WIVE01000008">
    <property type="protein sequence ID" value="MQX35753.1"/>
    <property type="molecule type" value="Genomic_DNA"/>
</dbReference>
<evidence type="ECO:0000256" key="2">
    <source>
        <dbReference type="ARBA" id="ARBA00022679"/>
    </source>
</evidence>
<feature type="domain" description="Carbohydrate kinase FGGY N-terminal" evidence="8">
    <location>
        <begin position="8"/>
        <end position="241"/>
    </location>
</feature>
<dbReference type="Pfam" id="PF00370">
    <property type="entry name" value="FGGY_N"/>
    <property type="match status" value="1"/>
</dbReference>
<dbReference type="SUPFAM" id="SSF53067">
    <property type="entry name" value="Actin-like ATPase domain"/>
    <property type="match status" value="2"/>
</dbReference>
<evidence type="ECO:0000259" key="8">
    <source>
        <dbReference type="Pfam" id="PF00370"/>
    </source>
</evidence>
<accession>A0A7X2D2G6</accession>
<dbReference type="InterPro" id="IPR043129">
    <property type="entry name" value="ATPase_NBD"/>
</dbReference>
<comment type="similarity">
    <text evidence="1 7">Belongs to the FGGY kinase family.</text>
</comment>
<keyword evidence="5" id="KW-0067">ATP-binding</keyword>
<dbReference type="GO" id="GO:0005829">
    <property type="term" value="C:cytosol"/>
    <property type="evidence" value="ECO:0007669"/>
    <property type="project" value="TreeGrafter"/>
</dbReference>
<evidence type="ECO:0000259" key="9">
    <source>
        <dbReference type="Pfam" id="PF02782"/>
    </source>
</evidence>
<feature type="domain" description="Carbohydrate kinase FGGY C-terminal" evidence="9">
    <location>
        <begin position="250"/>
        <end position="437"/>
    </location>
</feature>
<keyword evidence="11" id="KW-1185">Reference proteome</keyword>
<dbReference type="Gene3D" id="3.30.420.40">
    <property type="match status" value="2"/>
</dbReference>
<evidence type="ECO:0000256" key="6">
    <source>
        <dbReference type="ARBA" id="ARBA00043149"/>
    </source>
</evidence>
<organism evidence="10 11">
    <name type="scientific">Roseospira navarrensis</name>
    <dbReference type="NCBI Taxonomy" id="140058"/>
    <lineage>
        <taxon>Bacteria</taxon>
        <taxon>Pseudomonadati</taxon>
        <taxon>Pseudomonadota</taxon>
        <taxon>Alphaproteobacteria</taxon>
        <taxon>Rhodospirillales</taxon>
        <taxon>Rhodospirillaceae</taxon>
        <taxon>Roseospira</taxon>
    </lineage>
</organism>
<dbReference type="Pfam" id="PF02782">
    <property type="entry name" value="FGGY_C"/>
    <property type="match status" value="1"/>
</dbReference>
<dbReference type="PROSITE" id="PS00445">
    <property type="entry name" value="FGGY_KINASES_2"/>
    <property type="match status" value="1"/>
</dbReference>
<dbReference type="InterPro" id="IPR018484">
    <property type="entry name" value="FGGY_N"/>
</dbReference>
<evidence type="ECO:0000256" key="1">
    <source>
        <dbReference type="ARBA" id="ARBA00009156"/>
    </source>
</evidence>
<evidence type="ECO:0000313" key="10">
    <source>
        <dbReference type="EMBL" id="MQX35753.1"/>
    </source>
</evidence>
<dbReference type="RefSeq" id="WP_153341569.1">
    <property type="nucleotide sequence ID" value="NZ_WIVE01000008.1"/>
</dbReference>